<evidence type="ECO:0000313" key="2">
    <source>
        <dbReference type="EMBL" id="TWG09423.1"/>
    </source>
</evidence>
<comment type="caution">
    <text evidence="2">The sequence shown here is derived from an EMBL/GenBank/DDBJ whole genome shotgun (WGS) entry which is preliminary data.</text>
</comment>
<dbReference type="AlphaFoldDB" id="A0A561VCU1"/>
<sequence>MTPPSTQLPTGTREPLAEALVTLAETPDDVPGIAPHLRGIAQLTVDRIAAVDYAAVTTAPDGSCAVAASGELVTAVEDASGAGDPVPPPRAAGSGDAPPTMTWPGFPQDAAGMGLRSVSMPLYAGSGARIATLQLYGRDAAEMSVLSAAIQAAENPDLPWPPEGDDRQPLDAGVEELAVGYAEALSVRATIQLALTLLERSGGPGAYPRLRLRAAEDGVLLLTAATTIVSRGLGG</sequence>
<organism evidence="2 3">
    <name type="scientific">Actinoplanes teichomyceticus</name>
    <dbReference type="NCBI Taxonomy" id="1867"/>
    <lineage>
        <taxon>Bacteria</taxon>
        <taxon>Bacillati</taxon>
        <taxon>Actinomycetota</taxon>
        <taxon>Actinomycetes</taxon>
        <taxon>Micromonosporales</taxon>
        <taxon>Micromonosporaceae</taxon>
        <taxon>Actinoplanes</taxon>
    </lineage>
</organism>
<accession>A0A561VCU1</accession>
<keyword evidence="3" id="KW-1185">Reference proteome</keyword>
<reference evidence="2 3" key="1">
    <citation type="submission" date="2019-06" db="EMBL/GenBank/DDBJ databases">
        <title>Sequencing the genomes of 1000 actinobacteria strains.</title>
        <authorList>
            <person name="Klenk H.-P."/>
        </authorList>
    </citation>
    <scope>NUCLEOTIDE SEQUENCE [LARGE SCALE GENOMIC DNA]</scope>
    <source>
        <strain evidence="2 3">DSM 43866</strain>
    </source>
</reference>
<dbReference type="EMBL" id="VIWY01000008">
    <property type="protein sequence ID" value="TWG09423.1"/>
    <property type="molecule type" value="Genomic_DNA"/>
</dbReference>
<name>A0A561VCU1_ACTTI</name>
<evidence type="ECO:0000313" key="3">
    <source>
        <dbReference type="Proteomes" id="UP000320239"/>
    </source>
</evidence>
<evidence type="ECO:0000256" key="1">
    <source>
        <dbReference type="SAM" id="MobiDB-lite"/>
    </source>
</evidence>
<feature type="region of interest" description="Disordered" evidence="1">
    <location>
        <begin position="78"/>
        <end position="101"/>
    </location>
</feature>
<protein>
    <submittedName>
        <fullName evidence="2">Uncharacterized protein</fullName>
    </submittedName>
</protein>
<proteinExistence type="predicted"/>
<dbReference type="Proteomes" id="UP000320239">
    <property type="component" value="Unassembled WGS sequence"/>
</dbReference>
<gene>
    <name evidence="2" type="ORF">FHX34_108138</name>
</gene>